<dbReference type="InterPro" id="IPR007484">
    <property type="entry name" value="Peptidase_M28"/>
</dbReference>
<dbReference type="SUPFAM" id="SSF47672">
    <property type="entry name" value="Transferrin receptor-like dimerisation domain"/>
    <property type="match status" value="1"/>
</dbReference>
<feature type="domain" description="Peptidase M28" evidence="4">
    <location>
        <begin position="318"/>
        <end position="524"/>
    </location>
</feature>
<evidence type="ECO:0000313" key="6">
    <source>
        <dbReference type="Proteomes" id="UP000182987"/>
    </source>
</evidence>
<dbReference type="STRING" id="1440763.BJI69_14735"/>
<evidence type="ECO:0000259" key="4">
    <source>
        <dbReference type="Pfam" id="PF04389"/>
    </source>
</evidence>
<organism evidence="5 6">
    <name type="scientific">Luteibacter rhizovicinus DSM 16549</name>
    <dbReference type="NCBI Taxonomy" id="1440763"/>
    <lineage>
        <taxon>Bacteria</taxon>
        <taxon>Pseudomonadati</taxon>
        <taxon>Pseudomonadota</taxon>
        <taxon>Gammaproteobacteria</taxon>
        <taxon>Lysobacterales</taxon>
        <taxon>Rhodanobacteraceae</taxon>
        <taxon>Luteibacter</taxon>
    </lineage>
</organism>
<dbReference type="InterPro" id="IPR039373">
    <property type="entry name" value="Peptidase_M28B"/>
</dbReference>
<name>A0A0G9HCV1_9GAMM</name>
<dbReference type="Pfam" id="PF04389">
    <property type="entry name" value="Peptidase_M28"/>
    <property type="match status" value="1"/>
</dbReference>
<dbReference type="PANTHER" id="PTHR10404">
    <property type="entry name" value="N-ACETYLATED-ALPHA-LINKED ACIDIC DIPEPTIDASE"/>
    <property type="match status" value="1"/>
</dbReference>
<dbReference type="InterPro" id="IPR036757">
    <property type="entry name" value="TFR-like_dimer_dom_sf"/>
</dbReference>
<evidence type="ECO:0000259" key="3">
    <source>
        <dbReference type="Pfam" id="PF04253"/>
    </source>
</evidence>
<dbReference type="KEGG" id="lrz:BJI69_14735"/>
<dbReference type="InterPro" id="IPR007365">
    <property type="entry name" value="TFR-like_dimer_dom"/>
</dbReference>
<dbReference type="SUPFAM" id="SSF53187">
    <property type="entry name" value="Zn-dependent exopeptidases"/>
    <property type="match status" value="1"/>
</dbReference>
<proteinExistence type="inferred from homology"/>
<dbReference type="InterPro" id="IPR003137">
    <property type="entry name" value="PA_domain"/>
</dbReference>
<feature type="domain" description="PA" evidence="2">
    <location>
        <begin position="150"/>
        <end position="271"/>
    </location>
</feature>
<dbReference type="Gene3D" id="3.50.30.30">
    <property type="match status" value="1"/>
</dbReference>
<sequence>MTMRVLLPVLLLTVASAAVAQTAVPPVGFSAVDVPAQRALEQRVDASIATADLDAWLKRLTSAPNQVGSPHDKENAEFIAASLRSWGWQVAIEQTRVLVAYPTLQKLALKGPEGYAADFTEPSVAGDSDTAQRDGVLPGMEAYGADGTVDAPLIYVNEGLAKDYDELAQAGESVEGKVVLVKSTGAGRWVKPRLAQQHGAVGVVIYSDPEADGFAKGDVYPEGAWRTPHTLQRGTLGIDSVLDAGSAKTFQANRHTDDLHLPVVTIGYGDAEHFLRALGGRAVPDRWQGGLPLTYHIGGDVPVHLEVRSPWEWRTLYNVVGTLRGSEYPDEWVIRGVHHDAWVFGAWDPLAGTTALLAEARAIGEEARAGHRPRRTLVFASWDGEELGILGSKAWTDRHAAELAHKAVFYLNNDTTGRGFLAASGDPSLASLVDGVAGELRDPETGATVQARRVAKRAVDAAAKGKDVEGPLVPQRLGTGSDYLAFANRLGVPSLHVRYGYDRDGDDENVPIYHSLYDTYTHYQRFGDPGLAYVNLLARTNARLVLRVANADVLPWRYTAFALSLGKDIDRLSSGTATDHRDAVRHNALLEHDAYRLAAVAYRHEQPPARRDDAWEDIDLGPLHDAQRELLTAAQSYDQAAASAGKLTTKQAVAVNRSLRDIGPAFLQASGLPQRPWYRHLLQAPGRREGEDTSPLPGIGDAIDAHAWGQARDEVRLTTEATRRASALLKQATATLASPGS</sequence>
<gene>
    <name evidence="5" type="ORF">BJI69_14735</name>
</gene>
<dbReference type="Pfam" id="PF04253">
    <property type="entry name" value="TFR_dimer"/>
    <property type="match status" value="1"/>
</dbReference>
<dbReference type="InterPro" id="IPR046450">
    <property type="entry name" value="PA_dom_sf"/>
</dbReference>
<reference evidence="6" key="1">
    <citation type="submission" date="2016-09" db="EMBL/GenBank/DDBJ databases">
        <authorList>
            <person name="Lysoe E."/>
        </authorList>
    </citation>
    <scope>NUCLEOTIDE SEQUENCE [LARGE SCALE GENOMIC DNA]</scope>
    <source>
        <strain evidence="6">LJ96T</strain>
    </source>
</reference>
<dbReference type="Gene3D" id="3.40.630.10">
    <property type="entry name" value="Zn peptidases"/>
    <property type="match status" value="1"/>
</dbReference>
<dbReference type="Pfam" id="PF02225">
    <property type="entry name" value="PA"/>
    <property type="match status" value="1"/>
</dbReference>
<dbReference type="PATRIC" id="fig|1440763.5.peg.1249"/>
<evidence type="ECO:0000259" key="2">
    <source>
        <dbReference type="Pfam" id="PF02225"/>
    </source>
</evidence>
<protein>
    <submittedName>
        <fullName evidence="5">Uncharacterized protein</fullName>
    </submittedName>
</protein>
<evidence type="ECO:0000313" key="5">
    <source>
        <dbReference type="EMBL" id="APG06564.1"/>
    </source>
</evidence>
<dbReference type="AlphaFoldDB" id="A0A0G9HCV1"/>
<accession>A0A0G9HCV1</accession>
<comment type="similarity">
    <text evidence="1">Belongs to the peptidase M28 family. M28B subfamily.</text>
</comment>
<dbReference type="PANTHER" id="PTHR10404:SF46">
    <property type="entry name" value="VACUOLAR PROTEIN SORTING-ASSOCIATED PROTEIN 70"/>
    <property type="match status" value="1"/>
</dbReference>
<dbReference type="SUPFAM" id="SSF52025">
    <property type="entry name" value="PA domain"/>
    <property type="match status" value="1"/>
</dbReference>
<evidence type="ECO:0000256" key="1">
    <source>
        <dbReference type="ARBA" id="ARBA00005634"/>
    </source>
</evidence>
<feature type="domain" description="Transferrin receptor-like dimerisation" evidence="3">
    <location>
        <begin position="618"/>
        <end position="730"/>
    </location>
</feature>
<dbReference type="Proteomes" id="UP000182987">
    <property type="component" value="Chromosome"/>
</dbReference>
<dbReference type="FunFam" id="3.40.630.10:FF:000101">
    <property type="entry name" value="N-acetylated alpha-linked acidic dipeptidase like 1"/>
    <property type="match status" value="1"/>
</dbReference>
<dbReference type="Gene3D" id="1.20.930.40">
    <property type="entry name" value="Transferrin receptor-like, dimerisation domain"/>
    <property type="match status" value="1"/>
</dbReference>
<dbReference type="OrthoDB" id="3646048at2"/>
<dbReference type="EMBL" id="CP017480">
    <property type="protein sequence ID" value="APG06564.1"/>
    <property type="molecule type" value="Genomic_DNA"/>
</dbReference>
<keyword evidence="6" id="KW-1185">Reference proteome</keyword>